<keyword evidence="2" id="KW-0456">Lyase</keyword>
<accession>A0ABT4KAS3</accession>
<dbReference type="PANTHER" id="PTHR22789">
    <property type="entry name" value="FUCULOSE PHOSPHATE ALDOLASE"/>
    <property type="match status" value="1"/>
</dbReference>
<dbReference type="PANTHER" id="PTHR22789:SF0">
    <property type="entry name" value="3-OXO-TETRONATE 4-PHOSPHATE DECARBOXYLASE-RELATED"/>
    <property type="match status" value="1"/>
</dbReference>
<dbReference type="Pfam" id="PF00596">
    <property type="entry name" value="Aldolase_II"/>
    <property type="match status" value="1"/>
</dbReference>
<dbReference type="SUPFAM" id="SSF53639">
    <property type="entry name" value="AraD/HMP-PK domain-like"/>
    <property type="match status" value="1"/>
</dbReference>
<keyword evidence="5" id="KW-1185">Reference proteome</keyword>
<comment type="caution">
    <text evidence="4">The sequence shown here is derived from an EMBL/GenBank/DDBJ whole genome shotgun (WGS) entry which is preliminary data.</text>
</comment>
<evidence type="ECO:0000256" key="1">
    <source>
        <dbReference type="ARBA" id="ARBA00022723"/>
    </source>
</evidence>
<proteinExistence type="predicted"/>
<dbReference type="RefSeq" id="WP_269275286.1">
    <property type="nucleotide sequence ID" value="NZ_JAPVOI010000003.1"/>
</dbReference>
<protein>
    <submittedName>
        <fullName evidence="4">Class II aldolase/adducin family protein</fullName>
    </submittedName>
</protein>
<evidence type="ECO:0000259" key="3">
    <source>
        <dbReference type="SMART" id="SM01007"/>
    </source>
</evidence>
<dbReference type="Proteomes" id="UP001079430">
    <property type="component" value="Unassembled WGS sequence"/>
</dbReference>
<dbReference type="EMBL" id="JAPVOI010000003">
    <property type="protein sequence ID" value="MCZ4089012.1"/>
    <property type="molecule type" value="Genomic_DNA"/>
</dbReference>
<reference evidence="4" key="1">
    <citation type="submission" date="2022-10" db="EMBL/GenBank/DDBJ databases">
        <title>Whole genome sequencing of three plant growth promoting bacteria isolated from Vachellia tortilis subsp. raddiana in Morocco.</title>
        <authorList>
            <person name="Hnini M."/>
            <person name="Zouagui R."/>
            <person name="Zouagui H."/>
            <person name="Chemao Elfihri M.-W."/>
            <person name="Ibrahimi A."/>
            <person name="Sbabou L."/>
            <person name="Aurag J."/>
        </authorList>
    </citation>
    <scope>NUCLEOTIDE SEQUENCE</scope>
    <source>
        <strain evidence="4">LMR678</strain>
    </source>
</reference>
<dbReference type="Gene3D" id="3.40.225.10">
    <property type="entry name" value="Class II aldolase/adducin N-terminal domain"/>
    <property type="match status" value="1"/>
</dbReference>
<evidence type="ECO:0000313" key="4">
    <source>
        <dbReference type="EMBL" id="MCZ4089012.1"/>
    </source>
</evidence>
<keyword evidence="1" id="KW-0479">Metal-binding</keyword>
<dbReference type="InterPro" id="IPR001303">
    <property type="entry name" value="Aldolase_II/adducin_N"/>
</dbReference>
<evidence type="ECO:0000313" key="5">
    <source>
        <dbReference type="Proteomes" id="UP001079430"/>
    </source>
</evidence>
<dbReference type="InterPro" id="IPR050197">
    <property type="entry name" value="Aldolase_class_II_sugar_metab"/>
</dbReference>
<feature type="domain" description="Class II aldolase/adducin N-terminal" evidence="3">
    <location>
        <begin position="39"/>
        <end position="218"/>
    </location>
</feature>
<evidence type="ECO:0000256" key="2">
    <source>
        <dbReference type="ARBA" id="ARBA00023239"/>
    </source>
</evidence>
<gene>
    <name evidence="4" type="ORF">O3W52_02735</name>
</gene>
<organism evidence="4 5">
    <name type="scientific">Sinorhizobium psoraleae</name>
    <dbReference type="NCBI Taxonomy" id="520838"/>
    <lineage>
        <taxon>Bacteria</taxon>
        <taxon>Pseudomonadati</taxon>
        <taxon>Pseudomonadota</taxon>
        <taxon>Alphaproteobacteria</taxon>
        <taxon>Hyphomicrobiales</taxon>
        <taxon>Rhizobiaceae</taxon>
        <taxon>Sinorhizobium/Ensifer group</taxon>
        <taxon>Sinorhizobium</taxon>
    </lineage>
</organism>
<sequence length="262" mass="28246">MCSACDLQDRSGGALLAGGNPFLGNEPSEQKTMHEDVKQRMVEAGKILEQAGQGDWTRGHISVRVPDAPDRFYMKASKIGLEEITPDNLITVGLDGEKVAGDLGRHNEVYIHSEVLKARPDVNAVVHTHAPYAVSFSALGKPLQAIGHAGSIFSEGLPVFSETTELITTAERGRAVAATLSGHGAMLLQNHGIVTAAASIEQAIYLALSLETACMMQLWVEAAGGAKALGKPEDVNAKRRHMFREEMFQATFAYLVRRLKRG</sequence>
<dbReference type="InterPro" id="IPR036409">
    <property type="entry name" value="Aldolase_II/adducin_N_sf"/>
</dbReference>
<name>A0ABT4KAS3_9HYPH</name>
<dbReference type="SMART" id="SM01007">
    <property type="entry name" value="Aldolase_II"/>
    <property type="match status" value="1"/>
</dbReference>